<reference evidence="1 2" key="1">
    <citation type="submission" date="2015-11" db="EMBL/GenBank/DDBJ databases">
        <title>Ensifer anhuiense sp. nov., an effective nitrogen fixation bacterium with Glycine soja.</title>
        <authorList>
            <person name="Yan H."/>
            <person name="Chen W."/>
        </authorList>
    </citation>
    <scope>NUCLEOTIDE SEQUENCE [LARGE SCALE GENOMIC DNA]</scope>
    <source>
        <strain evidence="1 2">LMG 7837</strain>
    </source>
</reference>
<proteinExistence type="predicted"/>
<organism evidence="1 2">
    <name type="scientific">Sinorhizobium saheli</name>
    <dbReference type="NCBI Taxonomy" id="36856"/>
    <lineage>
        <taxon>Bacteria</taxon>
        <taxon>Pseudomonadati</taxon>
        <taxon>Pseudomonadota</taxon>
        <taxon>Alphaproteobacteria</taxon>
        <taxon>Hyphomicrobiales</taxon>
        <taxon>Rhizobiaceae</taxon>
        <taxon>Sinorhizobium/Ensifer group</taxon>
        <taxon>Sinorhizobium</taxon>
    </lineage>
</organism>
<accession>A0A178XJJ0</accession>
<gene>
    <name evidence="1" type="ORF">ATB98_01670</name>
</gene>
<dbReference type="Proteomes" id="UP000078507">
    <property type="component" value="Unassembled WGS sequence"/>
</dbReference>
<keyword evidence="2" id="KW-1185">Reference proteome</keyword>
<dbReference type="EMBL" id="LNQB01000101">
    <property type="protein sequence ID" value="OAP34983.1"/>
    <property type="molecule type" value="Genomic_DNA"/>
</dbReference>
<evidence type="ECO:0000313" key="2">
    <source>
        <dbReference type="Proteomes" id="UP000078507"/>
    </source>
</evidence>
<comment type="caution">
    <text evidence="1">The sequence shown here is derived from an EMBL/GenBank/DDBJ whole genome shotgun (WGS) entry which is preliminary data.</text>
</comment>
<name>A0A178XJJ0_SINSA</name>
<dbReference type="AlphaFoldDB" id="A0A178XJJ0"/>
<protein>
    <submittedName>
        <fullName evidence="1">Uncharacterized protein</fullName>
    </submittedName>
</protein>
<evidence type="ECO:0000313" key="1">
    <source>
        <dbReference type="EMBL" id="OAP34983.1"/>
    </source>
</evidence>
<sequence>MAVVTGLRPASALSSTLCRGRRSDARDAWLNARGCRSVASFRDRLLAGDRQRSGDAEILTRILGRFRQGINIERPRRGEGEAIDPDGWEHAPIAADGRAHRIADEGVGHGAPPDPAACPI</sequence>
<dbReference type="STRING" id="36856.ATB98_01670"/>